<dbReference type="InterPro" id="IPR058240">
    <property type="entry name" value="rSAM_sf"/>
</dbReference>
<comment type="catalytic activity">
    <reaction evidence="12">
        <text>GTP + AH2 + S-adenosyl-L-methionine = (8S)-3',8-cyclo-7,8-dihydroguanosine 5'-triphosphate + 5'-deoxyadenosine + L-methionine + A + H(+)</text>
        <dbReference type="Rhea" id="RHEA:49576"/>
        <dbReference type="ChEBI" id="CHEBI:13193"/>
        <dbReference type="ChEBI" id="CHEBI:15378"/>
        <dbReference type="ChEBI" id="CHEBI:17319"/>
        <dbReference type="ChEBI" id="CHEBI:17499"/>
        <dbReference type="ChEBI" id="CHEBI:37565"/>
        <dbReference type="ChEBI" id="CHEBI:57844"/>
        <dbReference type="ChEBI" id="CHEBI:59789"/>
        <dbReference type="ChEBI" id="CHEBI:131766"/>
        <dbReference type="EC" id="4.1.99.22"/>
    </reaction>
</comment>
<evidence type="ECO:0000256" key="4">
    <source>
        <dbReference type="ARBA" id="ARBA00022691"/>
    </source>
</evidence>
<dbReference type="RefSeq" id="WP_187257629.1">
    <property type="nucleotide sequence ID" value="NZ_JBHULF010000006.1"/>
</dbReference>
<evidence type="ECO:0000313" key="14">
    <source>
        <dbReference type="EMBL" id="MBC6492324.1"/>
    </source>
</evidence>
<keyword evidence="6" id="KW-0547">Nucleotide-binding</keyword>
<dbReference type="InterPro" id="IPR040064">
    <property type="entry name" value="MoaA-like"/>
</dbReference>
<evidence type="ECO:0000256" key="3">
    <source>
        <dbReference type="ARBA" id="ARBA00022485"/>
    </source>
</evidence>
<dbReference type="EC" id="4.1.99.22" evidence="2"/>
<dbReference type="SMART" id="SM00729">
    <property type="entry name" value="Elp3"/>
    <property type="match status" value="1"/>
</dbReference>
<dbReference type="SFLD" id="SFLDG01386">
    <property type="entry name" value="main_SPASM_domain-containing"/>
    <property type="match status" value="1"/>
</dbReference>
<dbReference type="InterPro" id="IPR013483">
    <property type="entry name" value="MoaA"/>
</dbReference>
<sequence length="329" mass="37774">MEKKLTDTFGRSHNYLRISLTDNCNFRCFYCMPEEDYDFTPASRLMQAGEIESIARLFVEQGVDKIRLTGGEPLVRKDAGDILLSLSRLPVNLTLTTNGSRIHEYIGLLKEAGIRSLNISLDTLNRDKFLLVTRRDQFFRVYDNIQLLLQEGFHVKVNMVVMKDMNENEINEFVEWTRRQPVHVRFIEFMPFSGNRWTSNKVVTWQEILQEVGTQYDILPLENDPHDTAKKYMVPGHAGTFAVISTMSANFCGSCNRIRLTADGKLKNCLFSQEETDLLNPFRNGEDILPLINASIKAKKKEHGGQFTEDFEKIHAETIHNRSMITIGG</sequence>
<dbReference type="InterPro" id="IPR006638">
    <property type="entry name" value="Elp3/MiaA/NifB-like_rSAM"/>
</dbReference>
<evidence type="ECO:0000256" key="1">
    <source>
        <dbReference type="ARBA" id="ARBA00001966"/>
    </source>
</evidence>
<dbReference type="Pfam" id="PF04055">
    <property type="entry name" value="Radical_SAM"/>
    <property type="match status" value="1"/>
</dbReference>
<dbReference type="InterPro" id="IPR007197">
    <property type="entry name" value="rSAM"/>
</dbReference>
<evidence type="ECO:0000256" key="12">
    <source>
        <dbReference type="ARBA" id="ARBA00048697"/>
    </source>
</evidence>
<dbReference type="SUPFAM" id="SSF102114">
    <property type="entry name" value="Radical SAM enzymes"/>
    <property type="match status" value="1"/>
</dbReference>
<proteinExistence type="predicted"/>
<comment type="cofactor">
    <cofactor evidence="1">
        <name>[4Fe-4S] cluster</name>
        <dbReference type="ChEBI" id="CHEBI:49883"/>
    </cofactor>
</comment>
<reference evidence="14 15" key="1">
    <citation type="submission" date="2016-07" db="EMBL/GenBank/DDBJ databases">
        <title>Genome analysis of Flavihumibacter stibioxidans YS-17.</title>
        <authorList>
            <person name="Shi K."/>
            <person name="Han Y."/>
            <person name="Wang G."/>
        </authorList>
    </citation>
    <scope>NUCLEOTIDE SEQUENCE [LARGE SCALE GENOMIC DNA]</scope>
    <source>
        <strain evidence="14 15">YS-17</strain>
    </source>
</reference>
<dbReference type="SFLD" id="SFLDG01383">
    <property type="entry name" value="cyclic_pyranopterin_phosphate"/>
    <property type="match status" value="1"/>
</dbReference>
<dbReference type="NCBIfam" id="TIGR02666">
    <property type="entry name" value="moaA"/>
    <property type="match status" value="1"/>
</dbReference>
<name>A0ABR7MCT5_9BACT</name>
<feature type="domain" description="Radical SAM core" evidence="13">
    <location>
        <begin position="8"/>
        <end position="227"/>
    </location>
</feature>
<comment type="caution">
    <text evidence="14">The sequence shown here is derived from an EMBL/GenBank/DDBJ whole genome shotgun (WGS) entry which is preliminary data.</text>
</comment>
<gene>
    <name evidence="14" type="ORF">BC349_14780</name>
</gene>
<keyword evidence="3" id="KW-0004">4Fe-4S</keyword>
<dbReference type="PANTHER" id="PTHR22960">
    <property type="entry name" value="MOLYBDOPTERIN COFACTOR SYNTHESIS PROTEIN A"/>
    <property type="match status" value="1"/>
</dbReference>
<evidence type="ECO:0000256" key="10">
    <source>
        <dbReference type="ARBA" id="ARBA00023150"/>
    </source>
</evidence>
<dbReference type="CDD" id="cd01335">
    <property type="entry name" value="Radical_SAM"/>
    <property type="match status" value="1"/>
</dbReference>
<evidence type="ECO:0000256" key="8">
    <source>
        <dbReference type="ARBA" id="ARBA00023014"/>
    </source>
</evidence>
<dbReference type="InterPro" id="IPR010505">
    <property type="entry name" value="MoaA_twitch"/>
</dbReference>
<dbReference type="PROSITE" id="PS01305">
    <property type="entry name" value="MOAA_NIFB_PQQE"/>
    <property type="match status" value="1"/>
</dbReference>
<evidence type="ECO:0000256" key="9">
    <source>
        <dbReference type="ARBA" id="ARBA00023134"/>
    </source>
</evidence>
<keyword evidence="5" id="KW-0479">Metal-binding</keyword>
<dbReference type="PANTHER" id="PTHR22960:SF0">
    <property type="entry name" value="MOLYBDENUM COFACTOR BIOSYNTHESIS PROTEIN 1"/>
    <property type="match status" value="1"/>
</dbReference>
<keyword evidence="8" id="KW-0411">Iron-sulfur</keyword>
<keyword evidence="10" id="KW-0501">Molybdenum cofactor biosynthesis</keyword>
<keyword evidence="11" id="KW-0456">Lyase</keyword>
<protein>
    <recommendedName>
        <fullName evidence="2">GTP 3',8-cyclase</fullName>
        <ecNumber evidence="2">4.1.99.22</ecNumber>
    </recommendedName>
</protein>
<evidence type="ECO:0000256" key="2">
    <source>
        <dbReference type="ARBA" id="ARBA00012167"/>
    </source>
</evidence>
<dbReference type="EMBL" id="MBUA01000027">
    <property type="protein sequence ID" value="MBC6492324.1"/>
    <property type="molecule type" value="Genomic_DNA"/>
</dbReference>
<dbReference type="Gene3D" id="3.20.20.70">
    <property type="entry name" value="Aldolase class I"/>
    <property type="match status" value="1"/>
</dbReference>
<dbReference type="InterPro" id="IPR000385">
    <property type="entry name" value="MoaA_NifB_PqqE_Fe-S-bd_CS"/>
</dbReference>
<keyword evidence="15" id="KW-1185">Reference proteome</keyword>
<dbReference type="InterPro" id="IPR013785">
    <property type="entry name" value="Aldolase_TIM"/>
</dbReference>
<dbReference type="SFLD" id="SFLDG01067">
    <property type="entry name" value="SPASM/twitch_domain_containing"/>
    <property type="match status" value="1"/>
</dbReference>
<accession>A0ABR7MCT5</accession>
<dbReference type="Proteomes" id="UP000765802">
    <property type="component" value="Unassembled WGS sequence"/>
</dbReference>
<evidence type="ECO:0000256" key="6">
    <source>
        <dbReference type="ARBA" id="ARBA00022741"/>
    </source>
</evidence>
<dbReference type="SFLD" id="SFLDS00029">
    <property type="entry name" value="Radical_SAM"/>
    <property type="match status" value="1"/>
</dbReference>
<evidence type="ECO:0000313" key="15">
    <source>
        <dbReference type="Proteomes" id="UP000765802"/>
    </source>
</evidence>
<keyword evidence="4" id="KW-0949">S-adenosyl-L-methionine</keyword>
<evidence type="ECO:0000256" key="5">
    <source>
        <dbReference type="ARBA" id="ARBA00022723"/>
    </source>
</evidence>
<dbReference type="CDD" id="cd21117">
    <property type="entry name" value="Twitch_MoaA"/>
    <property type="match status" value="1"/>
</dbReference>
<evidence type="ECO:0000256" key="11">
    <source>
        <dbReference type="ARBA" id="ARBA00023239"/>
    </source>
</evidence>
<evidence type="ECO:0000259" key="13">
    <source>
        <dbReference type="PROSITE" id="PS51918"/>
    </source>
</evidence>
<dbReference type="InterPro" id="IPR050105">
    <property type="entry name" value="MoCo_biosynth_MoaA/MoaC"/>
</dbReference>
<dbReference type="Pfam" id="PF06463">
    <property type="entry name" value="Mob_synth_C"/>
    <property type="match status" value="1"/>
</dbReference>
<keyword evidence="7" id="KW-0408">Iron</keyword>
<organism evidence="14 15">
    <name type="scientific">Flavihumibacter stibioxidans</name>
    <dbReference type="NCBI Taxonomy" id="1834163"/>
    <lineage>
        <taxon>Bacteria</taxon>
        <taxon>Pseudomonadati</taxon>
        <taxon>Bacteroidota</taxon>
        <taxon>Chitinophagia</taxon>
        <taxon>Chitinophagales</taxon>
        <taxon>Chitinophagaceae</taxon>
        <taxon>Flavihumibacter</taxon>
    </lineage>
</organism>
<keyword evidence="9" id="KW-0342">GTP-binding</keyword>
<dbReference type="PROSITE" id="PS51918">
    <property type="entry name" value="RADICAL_SAM"/>
    <property type="match status" value="1"/>
</dbReference>
<evidence type="ECO:0000256" key="7">
    <source>
        <dbReference type="ARBA" id="ARBA00023004"/>
    </source>
</evidence>